<evidence type="ECO:0000313" key="4">
    <source>
        <dbReference type="Proteomes" id="UP001239462"/>
    </source>
</evidence>
<dbReference type="InterPro" id="IPR029767">
    <property type="entry name" value="WecB-like"/>
</dbReference>
<evidence type="ECO:0000313" key="3">
    <source>
        <dbReference type="EMBL" id="MDM4018856.1"/>
    </source>
</evidence>
<keyword evidence="1" id="KW-0413">Isomerase</keyword>
<evidence type="ECO:0000259" key="2">
    <source>
        <dbReference type="Pfam" id="PF02350"/>
    </source>
</evidence>
<comment type="caution">
    <text evidence="3">The sequence shown here is derived from an EMBL/GenBank/DDBJ whole genome shotgun (WGS) entry which is preliminary data.</text>
</comment>
<sequence>MSRSPSSPFAPPKAASLLSLYPATRKLCLSLSLVLQLSNMHHLACVVGARPNFMKMAPLLREIGKHPEFEVTLIHTGQHYDAALSDIFFEQLQIRRPDVSLDVGSGTQAVQTARILERIEPVLQSLRQTL</sequence>
<dbReference type="InterPro" id="IPR003331">
    <property type="entry name" value="UDP_GlcNAc_Epimerase_2_dom"/>
</dbReference>
<reference evidence="3 4" key="1">
    <citation type="submission" date="2023-06" db="EMBL/GenBank/DDBJ databases">
        <title>Roseiconus lacunae JC819 isolated from Gulf of Mannar region, Tamil Nadu.</title>
        <authorList>
            <person name="Pk S."/>
            <person name="Ch S."/>
            <person name="Ch V.R."/>
        </authorList>
    </citation>
    <scope>NUCLEOTIDE SEQUENCE [LARGE SCALE GENOMIC DNA]</scope>
    <source>
        <strain evidence="3 4">JC819</strain>
    </source>
</reference>
<dbReference type="RefSeq" id="WP_289166842.1">
    <property type="nucleotide sequence ID" value="NZ_JASZZN010000027.1"/>
</dbReference>
<evidence type="ECO:0000256" key="1">
    <source>
        <dbReference type="RuleBase" id="RU003513"/>
    </source>
</evidence>
<gene>
    <name evidence="3" type="ORF">QTN89_25610</name>
</gene>
<dbReference type="PANTHER" id="PTHR43174:SF1">
    <property type="entry name" value="UDP-N-ACETYLGLUCOSAMINE 2-EPIMERASE"/>
    <property type="match status" value="1"/>
</dbReference>
<dbReference type="PANTHER" id="PTHR43174">
    <property type="entry name" value="UDP-N-ACETYLGLUCOSAMINE 2-EPIMERASE"/>
    <property type="match status" value="1"/>
</dbReference>
<dbReference type="SUPFAM" id="SSF53756">
    <property type="entry name" value="UDP-Glycosyltransferase/glycogen phosphorylase"/>
    <property type="match status" value="1"/>
</dbReference>
<name>A0ABT7PRX4_9BACT</name>
<feature type="domain" description="UDP-N-acetylglucosamine 2-epimerase" evidence="2">
    <location>
        <begin position="62"/>
        <end position="126"/>
    </location>
</feature>
<protein>
    <submittedName>
        <fullName evidence="3">UDP-N-acetylglucosamine 2-epimerase</fullName>
    </submittedName>
</protein>
<proteinExistence type="inferred from homology"/>
<dbReference type="Pfam" id="PF02350">
    <property type="entry name" value="Epimerase_2"/>
    <property type="match status" value="1"/>
</dbReference>
<keyword evidence="4" id="KW-1185">Reference proteome</keyword>
<dbReference type="EMBL" id="JASZZN010000027">
    <property type="protein sequence ID" value="MDM4018856.1"/>
    <property type="molecule type" value="Genomic_DNA"/>
</dbReference>
<dbReference type="Proteomes" id="UP001239462">
    <property type="component" value="Unassembled WGS sequence"/>
</dbReference>
<organism evidence="3 4">
    <name type="scientific">Roseiconus lacunae</name>
    <dbReference type="NCBI Taxonomy" id="2605694"/>
    <lineage>
        <taxon>Bacteria</taxon>
        <taxon>Pseudomonadati</taxon>
        <taxon>Planctomycetota</taxon>
        <taxon>Planctomycetia</taxon>
        <taxon>Pirellulales</taxon>
        <taxon>Pirellulaceae</taxon>
        <taxon>Roseiconus</taxon>
    </lineage>
</organism>
<comment type="similarity">
    <text evidence="1">Belongs to the UDP-N-acetylglucosamine 2-epimerase family.</text>
</comment>
<accession>A0ABT7PRX4</accession>
<dbReference type="Gene3D" id="3.40.50.2000">
    <property type="entry name" value="Glycogen Phosphorylase B"/>
    <property type="match status" value="1"/>
</dbReference>